<feature type="domain" description="Zeta toxin" evidence="7">
    <location>
        <begin position="67"/>
        <end position="237"/>
    </location>
</feature>
<dbReference type="EC" id="2.7.1.176" evidence="2"/>
<dbReference type="OrthoDB" id="4451554at2"/>
<evidence type="ECO:0000313" key="9">
    <source>
        <dbReference type="Proteomes" id="UP000242320"/>
    </source>
</evidence>
<dbReference type="InterPro" id="IPR010488">
    <property type="entry name" value="Zeta_toxin_domain"/>
</dbReference>
<evidence type="ECO:0000256" key="5">
    <source>
        <dbReference type="ARBA" id="ARBA00032897"/>
    </source>
</evidence>
<protein>
    <recommendedName>
        <fullName evidence="5">UDP-N-acetylglucosamine kinase</fullName>
        <ecNumber evidence="2">2.7.1.176</ecNumber>
    </recommendedName>
    <alternativeName>
        <fullName evidence="5">UDP-N-acetylglucosamine kinase</fullName>
    </alternativeName>
</protein>
<dbReference type="SUPFAM" id="SSF52540">
    <property type="entry name" value="P-loop containing nucleoside triphosphate hydrolases"/>
    <property type="match status" value="1"/>
</dbReference>
<reference evidence="8 9" key="1">
    <citation type="submission" date="2017-04" db="EMBL/GenBank/DDBJ databases">
        <title>The new phylogeny of genus Mycobacterium.</title>
        <authorList>
            <person name="Tortoli E."/>
            <person name="Trovato A."/>
            <person name="Cirillo D.M."/>
        </authorList>
    </citation>
    <scope>NUCLEOTIDE SEQUENCE [LARGE SCALE GENOMIC DNA]</scope>
    <source>
        <strain evidence="8 9">DSM 45247</strain>
    </source>
</reference>
<proteinExistence type="inferred from homology"/>
<comment type="similarity">
    <text evidence="1">Belongs to the zeta toxin family.</text>
</comment>
<organism evidence="8 9">
    <name type="scientific">Mycolicibacterium vulneris</name>
    <dbReference type="NCBI Taxonomy" id="547163"/>
    <lineage>
        <taxon>Bacteria</taxon>
        <taxon>Bacillati</taxon>
        <taxon>Actinomycetota</taxon>
        <taxon>Actinomycetes</taxon>
        <taxon>Mycobacteriales</taxon>
        <taxon>Mycobacteriaceae</taxon>
        <taxon>Mycolicibacterium</taxon>
    </lineage>
</organism>
<evidence type="ECO:0000259" key="7">
    <source>
        <dbReference type="Pfam" id="PF06414"/>
    </source>
</evidence>
<evidence type="ECO:0000256" key="4">
    <source>
        <dbReference type="ARBA" id="ARBA00022840"/>
    </source>
</evidence>
<keyword evidence="9" id="KW-1185">Reference proteome</keyword>
<accession>A0A1X2KM54</accession>
<dbReference type="EMBL" id="NCXM01000039">
    <property type="protein sequence ID" value="OSC22343.1"/>
    <property type="molecule type" value="Genomic_DNA"/>
</dbReference>
<evidence type="ECO:0000256" key="6">
    <source>
        <dbReference type="ARBA" id="ARBA00048178"/>
    </source>
</evidence>
<dbReference type="AlphaFoldDB" id="A0A1X2KM54"/>
<gene>
    <name evidence="8" type="ORF">B8W69_26280</name>
</gene>
<dbReference type="GO" id="GO:0016301">
    <property type="term" value="F:kinase activity"/>
    <property type="evidence" value="ECO:0007669"/>
    <property type="project" value="InterPro"/>
</dbReference>
<evidence type="ECO:0000256" key="1">
    <source>
        <dbReference type="ARBA" id="ARBA00009104"/>
    </source>
</evidence>
<dbReference type="GO" id="GO:0005524">
    <property type="term" value="F:ATP binding"/>
    <property type="evidence" value="ECO:0007669"/>
    <property type="project" value="UniProtKB-KW"/>
</dbReference>
<evidence type="ECO:0000256" key="3">
    <source>
        <dbReference type="ARBA" id="ARBA00022741"/>
    </source>
</evidence>
<keyword evidence="3" id="KW-0547">Nucleotide-binding</keyword>
<dbReference type="InterPro" id="IPR027417">
    <property type="entry name" value="P-loop_NTPase"/>
</dbReference>
<evidence type="ECO:0000256" key="2">
    <source>
        <dbReference type="ARBA" id="ARBA00011963"/>
    </source>
</evidence>
<dbReference type="Pfam" id="PF06414">
    <property type="entry name" value="Zeta_toxin"/>
    <property type="match status" value="1"/>
</dbReference>
<name>A0A1X2KM54_9MYCO</name>
<comment type="catalytic activity">
    <reaction evidence="6">
        <text>UDP-N-acetyl-alpha-D-glucosamine + ATP = UDP-N-acetyl-alpha-D-glucosamine 3'-phosphate + ADP + H(+)</text>
        <dbReference type="Rhea" id="RHEA:32671"/>
        <dbReference type="ChEBI" id="CHEBI:15378"/>
        <dbReference type="ChEBI" id="CHEBI:30616"/>
        <dbReference type="ChEBI" id="CHEBI:57705"/>
        <dbReference type="ChEBI" id="CHEBI:64353"/>
        <dbReference type="ChEBI" id="CHEBI:456216"/>
        <dbReference type="EC" id="2.7.1.176"/>
    </reaction>
</comment>
<comment type="caution">
    <text evidence="8">The sequence shown here is derived from an EMBL/GenBank/DDBJ whole genome shotgun (WGS) entry which is preliminary data.</text>
</comment>
<sequence length="287" mass="32212">MRTSPDLRAQVTDQLTALSAPGALLHRDSNECTHHRYPITDIARARFHQRTVDWYLGLHSPRHDGRTAIVSAGPPGAGKTTMLHNLVSDIAEYRIIDADIIKDRIIEQALTDGIFDHLLTAAPLADGHSLAPRELAGLVHLESVTLADQIRRDCVSRKENVVIEGTLTWHEQGPNIFRELADNSYTDLEVYGIDIDRATAHEQALDRWWQCRRRWIAGLDPWGGRFTPSDAIDICYPPTGGESVCTTNAKRFINTAIQTGEIPNVHVTILRPTTGRLEVIYDRSYRQ</sequence>
<dbReference type="Gene3D" id="3.40.50.300">
    <property type="entry name" value="P-loop containing nucleotide triphosphate hydrolases"/>
    <property type="match status" value="1"/>
</dbReference>
<dbReference type="Proteomes" id="UP000242320">
    <property type="component" value="Unassembled WGS sequence"/>
</dbReference>
<keyword evidence="4" id="KW-0067">ATP-binding</keyword>
<evidence type="ECO:0000313" key="8">
    <source>
        <dbReference type="EMBL" id="OSC22343.1"/>
    </source>
</evidence>